<evidence type="ECO:0000256" key="1">
    <source>
        <dbReference type="SAM" id="SignalP"/>
    </source>
</evidence>
<protein>
    <submittedName>
        <fullName evidence="2">Uncharacterized protein</fullName>
    </submittedName>
</protein>
<keyword evidence="3" id="KW-1185">Reference proteome</keyword>
<comment type="caution">
    <text evidence="2">The sequence shown here is derived from an EMBL/GenBank/DDBJ whole genome shotgun (WGS) entry which is preliminary data.</text>
</comment>
<name>A0A6G4WHB8_9HYPH</name>
<feature type="chain" id="PRO_5026326058" evidence="1">
    <location>
        <begin position="27"/>
        <end position="114"/>
    </location>
</feature>
<dbReference type="RefSeq" id="WP_165031110.1">
    <property type="nucleotide sequence ID" value="NZ_JAAKZF010000034.1"/>
</dbReference>
<organism evidence="2 3">
    <name type="scientific">Allomesorhizobium camelthorni</name>
    <dbReference type="NCBI Taxonomy" id="475069"/>
    <lineage>
        <taxon>Bacteria</taxon>
        <taxon>Pseudomonadati</taxon>
        <taxon>Pseudomonadota</taxon>
        <taxon>Alphaproteobacteria</taxon>
        <taxon>Hyphomicrobiales</taxon>
        <taxon>Phyllobacteriaceae</taxon>
        <taxon>Allomesorhizobium</taxon>
    </lineage>
</organism>
<proteinExistence type="predicted"/>
<dbReference type="AlphaFoldDB" id="A0A6G4WHB8"/>
<keyword evidence="1" id="KW-0732">Signal</keyword>
<dbReference type="Proteomes" id="UP001642900">
    <property type="component" value="Unassembled WGS sequence"/>
</dbReference>
<dbReference type="EMBL" id="JAAKZF010000034">
    <property type="protein sequence ID" value="NGO53593.1"/>
    <property type="molecule type" value="Genomic_DNA"/>
</dbReference>
<accession>A0A6G4WHB8</accession>
<feature type="signal peptide" evidence="1">
    <location>
        <begin position="1"/>
        <end position="26"/>
    </location>
</feature>
<reference evidence="2 3" key="1">
    <citation type="submission" date="2020-02" db="EMBL/GenBank/DDBJ databases">
        <title>Genome sequence of strain CCNWXJ40-4.</title>
        <authorList>
            <person name="Gao J."/>
            <person name="Sun J."/>
        </authorList>
    </citation>
    <scope>NUCLEOTIDE SEQUENCE [LARGE SCALE GENOMIC DNA]</scope>
    <source>
        <strain evidence="2 3">CCNWXJ 40-4</strain>
    </source>
</reference>
<evidence type="ECO:0000313" key="2">
    <source>
        <dbReference type="EMBL" id="NGO53593.1"/>
    </source>
</evidence>
<evidence type="ECO:0000313" key="3">
    <source>
        <dbReference type="Proteomes" id="UP001642900"/>
    </source>
</evidence>
<sequence length="114" mass="11344">MAMDKLARIFAIVLLAAFAMGTVAHAARVTGMSLAMSAPAMADADMGDCDACPPDDGKTPICGQACLAPFAGIAASVGVKLLFVASGIAGSVLKAPDGHVGSPDPSPPRTTFLN</sequence>
<gene>
    <name evidence="2" type="ORF">G6N73_20910</name>
</gene>